<dbReference type="VEuPathDB" id="VectorBase:HLOH_045231"/>
<evidence type="ECO:0000313" key="2">
    <source>
        <dbReference type="Proteomes" id="UP000821853"/>
    </source>
</evidence>
<evidence type="ECO:0000313" key="1">
    <source>
        <dbReference type="EMBL" id="KAH9374845.1"/>
    </source>
</evidence>
<dbReference type="Proteomes" id="UP000821853">
    <property type="component" value="Chromosome 5"/>
</dbReference>
<organism evidence="1 2">
    <name type="scientific">Haemaphysalis longicornis</name>
    <name type="common">Bush tick</name>
    <dbReference type="NCBI Taxonomy" id="44386"/>
    <lineage>
        <taxon>Eukaryota</taxon>
        <taxon>Metazoa</taxon>
        <taxon>Ecdysozoa</taxon>
        <taxon>Arthropoda</taxon>
        <taxon>Chelicerata</taxon>
        <taxon>Arachnida</taxon>
        <taxon>Acari</taxon>
        <taxon>Parasitiformes</taxon>
        <taxon>Ixodida</taxon>
        <taxon>Ixodoidea</taxon>
        <taxon>Ixodidae</taxon>
        <taxon>Haemaphysalinae</taxon>
        <taxon>Haemaphysalis</taxon>
    </lineage>
</organism>
<keyword evidence="2" id="KW-1185">Reference proteome</keyword>
<sequence length="69" mass="7830">MTDASRHLHHSKEVYLELDSQTKVDQEPLCRRLYATLKALVMPWLRCGSFAVVLSGKISTVMFFNGMAT</sequence>
<reference evidence="1 2" key="1">
    <citation type="journal article" date="2020" name="Cell">
        <title>Large-Scale Comparative Analyses of Tick Genomes Elucidate Their Genetic Diversity and Vector Capacities.</title>
        <authorList>
            <consortium name="Tick Genome and Microbiome Consortium (TIGMIC)"/>
            <person name="Jia N."/>
            <person name="Wang J."/>
            <person name="Shi W."/>
            <person name="Du L."/>
            <person name="Sun Y."/>
            <person name="Zhan W."/>
            <person name="Jiang J.F."/>
            <person name="Wang Q."/>
            <person name="Zhang B."/>
            <person name="Ji P."/>
            <person name="Bell-Sakyi L."/>
            <person name="Cui X.M."/>
            <person name="Yuan T.T."/>
            <person name="Jiang B.G."/>
            <person name="Yang W.F."/>
            <person name="Lam T.T."/>
            <person name="Chang Q.C."/>
            <person name="Ding S.J."/>
            <person name="Wang X.J."/>
            <person name="Zhu J.G."/>
            <person name="Ruan X.D."/>
            <person name="Zhao L."/>
            <person name="Wei J.T."/>
            <person name="Ye R.Z."/>
            <person name="Que T.C."/>
            <person name="Du C.H."/>
            <person name="Zhou Y.H."/>
            <person name="Cheng J.X."/>
            <person name="Dai P.F."/>
            <person name="Guo W.B."/>
            <person name="Han X.H."/>
            <person name="Huang E.J."/>
            <person name="Li L.F."/>
            <person name="Wei W."/>
            <person name="Gao Y.C."/>
            <person name="Liu J.Z."/>
            <person name="Shao H.Z."/>
            <person name="Wang X."/>
            <person name="Wang C.C."/>
            <person name="Yang T.C."/>
            <person name="Huo Q.B."/>
            <person name="Li W."/>
            <person name="Chen H.Y."/>
            <person name="Chen S.E."/>
            <person name="Zhou L.G."/>
            <person name="Ni X.B."/>
            <person name="Tian J.H."/>
            <person name="Sheng Y."/>
            <person name="Liu T."/>
            <person name="Pan Y.S."/>
            <person name="Xia L.Y."/>
            <person name="Li J."/>
            <person name="Zhao F."/>
            <person name="Cao W.C."/>
        </authorList>
    </citation>
    <scope>NUCLEOTIDE SEQUENCE [LARGE SCALE GENOMIC DNA]</scope>
    <source>
        <strain evidence="1">HaeL-2018</strain>
    </source>
</reference>
<name>A0A9J6GHG2_HAELO</name>
<accession>A0A9J6GHG2</accession>
<protein>
    <submittedName>
        <fullName evidence="1">Uncharacterized protein</fullName>
    </submittedName>
</protein>
<proteinExistence type="predicted"/>
<comment type="caution">
    <text evidence="1">The sequence shown here is derived from an EMBL/GenBank/DDBJ whole genome shotgun (WGS) entry which is preliminary data.</text>
</comment>
<dbReference type="EMBL" id="JABSTR010000007">
    <property type="protein sequence ID" value="KAH9374845.1"/>
    <property type="molecule type" value="Genomic_DNA"/>
</dbReference>
<gene>
    <name evidence="1" type="ORF">HPB48_003290</name>
</gene>
<dbReference type="AlphaFoldDB" id="A0A9J6GHG2"/>